<evidence type="ECO:0000256" key="1">
    <source>
        <dbReference type="ARBA" id="ARBA00004448"/>
    </source>
</evidence>
<feature type="repeat" description="Solcar" evidence="10">
    <location>
        <begin position="270"/>
        <end position="354"/>
    </location>
</feature>
<evidence type="ECO:0000256" key="3">
    <source>
        <dbReference type="ARBA" id="ARBA00022448"/>
    </source>
</evidence>
<dbReference type="InterPro" id="IPR023395">
    <property type="entry name" value="MCP_dom_sf"/>
</dbReference>
<dbReference type="PROSITE" id="PS50920">
    <property type="entry name" value="SOLCAR"/>
    <property type="match status" value="3"/>
</dbReference>
<reference evidence="13 14" key="1">
    <citation type="journal article" date="2017" name="Nat. Ecol. Evol.">
        <title>Scallop genome provides insights into evolution of bilaterian karyotype and development.</title>
        <authorList>
            <person name="Wang S."/>
            <person name="Zhang J."/>
            <person name="Jiao W."/>
            <person name="Li J."/>
            <person name="Xun X."/>
            <person name="Sun Y."/>
            <person name="Guo X."/>
            <person name="Huan P."/>
            <person name="Dong B."/>
            <person name="Zhang L."/>
            <person name="Hu X."/>
            <person name="Sun X."/>
            <person name="Wang J."/>
            <person name="Zhao C."/>
            <person name="Wang Y."/>
            <person name="Wang D."/>
            <person name="Huang X."/>
            <person name="Wang R."/>
            <person name="Lv J."/>
            <person name="Li Y."/>
            <person name="Zhang Z."/>
            <person name="Liu B."/>
            <person name="Lu W."/>
            <person name="Hui Y."/>
            <person name="Liang J."/>
            <person name="Zhou Z."/>
            <person name="Hou R."/>
            <person name="Li X."/>
            <person name="Liu Y."/>
            <person name="Li H."/>
            <person name="Ning X."/>
            <person name="Lin Y."/>
            <person name="Zhao L."/>
            <person name="Xing Q."/>
            <person name="Dou J."/>
            <person name="Li Y."/>
            <person name="Mao J."/>
            <person name="Guo H."/>
            <person name="Dou H."/>
            <person name="Li T."/>
            <person name="Mu C."/>
            <person name="Jiang W."/>
            <person name="Fu Q."/>
            <person name="Fu X."/>
            <person name="Miao Y."/>
            <person name="Liu J."/>
            <person name="Yu Q."/>
            <person name="Li R."/>
            <person name="Liao H."/>
            <person name="Li X."/>
            <person name="Kong Y."/>
            <person name="Jiang Z."/>
            <person name="Chourrout D."/>
            <person name="Li R."/>
            <person name="Bao Z."/>
        </authorList>
    </citation>
    <scope>NUCLEOTIDE SEQUENCE [LARGE SCALE GENOMIC DNA]</scope>
    <source>
        <strain evidence="13 14">PY_sf001</strain>
    </source>
</reference>
<feature type="transmembrane region" description="Helical" evidence="12">
    <location>
        <begin position="169"/>
        <end position="191"/>
    </location>
</feature>
<keyword evidence="14" id="KW-1185">Reference proteome</keyword>
<evidence type="ECO:0000256" key="6">
    <source>
        <dbReference type="ARBA" id="ARBA00022792"/>
    </source>
</evidence>
<evidence type="ECO:0000256" key="4">
    <source>
        <dbReference type="ARBA" id="ARBA00022692"/>
    </source>
</evidence>
<dbReference type="PANTHER" id="PTHR45829">
    <property type="entry name" value="MITOCHONDRIAL CARRIER PROTEIN RIM2"/>
    <property type="match status" value="1"/>
</dbReference>
<dbReference type="GO" id="GO:1990519">
    <property type="term" value="P:pyrimidine nucleotide import into mitochondrion"/>
    <property type="evidence" value="ECO:0007669"/>
    <property type="project" value="TreeGrafter"/>
</dbReference>
<protein>
    <submittedName>
        <fullName evidence="13">Solute carrier family 25 member 36</fullName>
    </submittedName>
</protein>
<keyword evidence="8" id="KW-0496">Mitochondrion</keyword>
<sequence length="364" mass="40301">MSYFVYASKSKHRVAYMASNDQLIHLAAGGLGGTAGAVLTCPLEVVKTRLQSSISTFHYPTATSTARPTCLVPKYSTFHPAASGTFVTVRNVGTIANVSEAALVHARSRSLGLYFCLRQIVVHEGMKGLFKGLGPNLVGVIPSRAIYFYSYANMKKFLNTRMNPDTSLVHIYSAVTAGFCACTTTNPIWFIKTKLQLDQKRKNSLTCTECIKNTYRTYGIAGFYKGITASYVGITETVIHFVIYEALKERLKSQDNLSYNRNGGEEPFINSFFRCMVAGAMSKTVATCIAYPHEVARTRLREDGNKYQTFIQTLKQVCKEGGVKGMYGGLCTQLVRQIPNTAIMMATYEGVLYYFNRINTGEDT</sequence>
<feature type="transmembrane region" description="Helical" evidence="12">
    <location>
        <begin position="128"/>
        <end position="149"/>
    </location>
</feature>
<keyword evidence="5" id="KW-0677">Repeat</keyword>
<feature type="repeat" description="Solcar" evidence="10">
    <location>
        <begin position="165"/>
        <end position="250"/>
    </location>
</feature>
<keyword evidence="9 10" id="KW-0472">Membrane</keyword>
<comment type="caution">
    <text evidence="13">The sequence shown here is derived from an EMBL/GenBank/DDBJ whole genome shotgun (WGS) entry which is preliminary data.</text>
</comment>
<evidence type="ECO:0000256" key="10">
    <source>
        <dbReference type="PROSITE-ProRule" id="PRU00282"/>
    </source>
</evidence>
<evidence type="ECO:0000256" key="11">
    <source>
        <dbReference type="RuleBase" id="RU000488"/>
    </source>
</evidence>
<keyword evidence="4 10" id="KW-0812">Transmembrane</keyword>
<dbReference type="PRINTS" id="PR00784">
    <property type="entry name" value="MTUNCOUPLING"/>
</dbReference>
<dbReference type="GO" id="GO:0005743">
    <property type="term" value="C:mitochondrial inner membrane"/>
    <property type="evidence" value="ECO:0007669"/>
    <property type="project" value="UniProtKB-SubCell"/>
</dbReference>
<dbReference type="PANTHER" id="PTHR45829:SF4">
    <property type="entry name" value="MITOCHONDRIAL CARRIER PROTEIN RIM2"/>
    <property type="match status" value="1"/>
</dbReference>
<organism evidence="13 14">
    <name type="scientific">Mizuhopecten yessoensis</name>
    <name type="common">Japanese scallop</name>
    <name type="synonym">Patinopecten yessoensis</name>
    <dbReference type="NCBI Taxonomy" id="6573"/>
    <lineage>
        <taxon>Eukaryota</taxon>
        <taxon>Metazoa</taxon>
        <taxon>Spiralia</taxon>
        <taxon>Lophotrochozoa</taxon>
        <taxon>Mollusca</taxon>
        <taxon>Bivalvia</taxon>
        <taxon>Autobranchia</taxon>
        <taxon>Pteriomorphia</taxon>
        <taxon>Pectinida</taxon>
        <taxon>Pectinoidea</taxon>
        <taxon>Pectinidae</taxon>
        <taxon>Mizuhopecten</taxon>
    </lineage>
</organism>
<evidence type="ECO:0000256" key="9">
    <source>
        <dbReference type="ARBA" id="ARBA00023136"/>
    </source>
</evidence>
<dbReference type="Gene3D" id="1.50.40.10">
    <property type="entry name" value="Mitochondrial carrier domain"/>
    <property type="match status" value="2"/>
</dbReference>
<evidence type="ECO:0000313" key="13">
    <source>
        <dbReference type="EMBL" id="OWF56185.1"/>
    </source>
</evidence>
<dbReference type="InterPro" id="IPR049562">
    <property type="entry name" value="SLC25A33/36-like"/>
</dbReference>
<dbReference type="STRING" id="6573.A0A210R5D0"/>
<evidence type="ECO:0000313" key="14">
    <source>
        <dbReference type="Proteomes" id="UP000242188"/>
    </source>
</evidence>
<dbReference type="InterPro" id="IPR002067">
    <property type="entry name" value="MCP"/>
</dbReference>
<proteinExistence type="inferred from homology"/>
<dbReference type="OrthoDB" id="269120at2759"/>
<dbReference type="SUPFAM" id="SSF103506">
    <property type="entry name" value="Mitochondrial carrier"/>
    <property type="match status" value="1"/>
</dbReference>
<comment type="subcellular location">
    <subcellularLocation>
        <location evidence="1">Mitochondrion inner membrane</location>
        <topology evidence="1">Multi-pass membrane protein</topology>
    </subcellularLocation>
</comment>
<name>A0A210R5D0_MIZYE</name>
<dbReference type="EMBL" id="NEDP02000262">
    <property type="protein sequence ID" value="OWF56185.1"/>
    <property type="molecule type" value="Genomic_DNA"/>
</dbReference>
<accession>A0A210R5D0</accession>
<keyword evidence="6" id="KW-0999">Mitochondrion inner membrane</keyword>
<gene>
    <name evidence="13" type="ORF">KP79_PYT21553</name>
</gene>
<evidence type="ECO:0000256" key="7">
    <source>
        <dbReference type="ARBA" id="ARBA00022989"/>
    </source>
</evidence>
<evidence type="ECO:0000256" key="12">
    <source>
        <dbReference type="SAM" id="Phobius"/>
    </source>
</evidence>
<dbReference type="AlphaFoldDB" id="A0A210R5D0"/>
<feature type="repeat" description="Solcar" evidence="10">
    <location>
        <begin position="20"/>
        <end position="157"/>
    </location>
</feature>
<keyword evidence="7 12" id="KW-1133">Transmembrane helix</keyword>
<dbReference type="Pfam" id="PF00153">
    <property type="entry name" value="Mito_carr"/>
    <property type="match status" value="4"/>
</dbReference>
<dbReference type="GO" id="GO:0015218">
    <property type="term" value="F:pyrimidine nucleotide transmembrane transporter activity"/>
    <property type="evidence" value="ECO:0007669"/>
    <property type="project" value="InterPro"/>
</dbReference>
<evidence type="ECO:0000256" key="5">
    <source>
        <dbReference type="ARBA" id="ARBA00022737"/>
    </source>
</evidence>
<dbReference type="Proteomes" id="UP000242188">
    <property type="component" value="Unassembled WGS sequence"/>
</dbReference>
<evidence type="ECO:0000256" key="8">
    <source>
        <dbReference type="ARBA" id="ARBA00023128"/>
    </source>
</evidence>
<keyword evidence="3 11" id="KW-0813">Transport</keyword>
<comment type="similarity">
    <text evidence="2 11">Belongs to the mitochondrial carrier (TC 2.A.29) family.</text>
</comment>
<dbReference type="InterPro" id="IPR018108">
    <property type="entry name" value="MCP_transmembrane"/>
</dbReference>
<evidence type="ECO:0000256" key="2">
    <source>
        <dbReference type="ARBA" id="ARBA00006375"/>
    </source>
</evidence>